<dbReference type="SUPFAM" id="SSF55166">
    <property type="entry name" value="Hedgehog/DD-peptidase"/>
    <property type="match status" value="1"/>
</dbReference>
<protein>
    <submittedName>
        <fullName evidence="3">D-Ala-D-Ala carboxypeptidase family metallohydrolase</fullName>
    </submittedName>
</protein>
<dbReference type="Gene3D" id="3.30.1380.10">
    <property type="match status" value="1"/>
</dbReference>
<reference evidence="3" key="1">
    <citation type="submission" date="2022-03" db="EMBL/GenBank/DDBJ databases">
        <title>Aurantimonas Liuensis sp. Nov., isolated from the hadal seawater of the Mariana Trench.</title>
        <authorList>
            <person name="Liu R."/>
        </authorList>
    </citation>
    <scope>NUCLEOTIDE SEQUENCE</scope>
    <source>
        <strain evidence="3">LRZ36</strain>
    </source>
</reference>
<evidence type="ECO:0000259" key="2">
    <source>
        <dbReference type="Pfam" id="PF08291"/>
    </source>
</evidence>
<keyword evidence="3" id="KW-0121">Carboxypeptidase</keyword>
<dbReference type="GO" id="GO:0004180">
    <property type="term" value="F:carboxypeptidase activity"/>
    <property type="evidence" value="ECO:0007669"/>
    <property type="project" value="UniProtKB-KW"/>
</dbReference>
<keyword evidence="3" id="KW-0378">Hydrolase</keyword>
<dbReference type="InterPro" id="IPR009045">
    <property type="entry name" value="Zn_M74/Hedgehog-like"/>
</dbReference>
<feature type="domain" description="Peptidase M15A C-terminal" evidence="2">
    <location>
        <begin position="300"/>
        <end position="402"/>
    </location>
</feature>
<organism evidence="3 4">
    <name type="scientific">Aurantimonas marianensis</name>
    <dbReference type="NCBI Taxonomy" id="2920428"/>
    <lineage>
        <taxon>Bacteria</taxon>
        <taxon>Pseudomonadati</taxon>
        <taxon>Pseudomonadota</taxon>
        <taxon>Alphaproteobacteria</taxon>
        <taxon>Hyphomicrobiales</taxon>
        <taxon>Aurantimonadaceae</taxon>
        <taxon>Aurantimonas</taxon>
    </lineage>
</organism>
<proteinExistence type="predicted"/>
<evidence type="ECO:0000256" key="1">
    <source>
        <dbReference type="SAM" id="MobiDB-lite"/>
    </source>
</evidence>
<dbReference type="InterPro" id="IPR013230">
    <property type="entry name" value="Peptidase_M15A_C"/>
</dbReference>
<accession>A0A9X2HB97</accession>
<evidence type="ECO:0000313" key="3">
    <source>
        <dbReference type="EMBL" id="MCP3054454.1"/>
    </source>
</evidence>
<sequence length="416" mass="44328">MSAAHGPSTIIVLPYSGHMRQNRFYWTGFDADRPDAGSRRGISRRSLRRLPRRRWLEKVDHDGPLLRGWIILTTNIRTVRRWPLRRHILAAAVLSTLPLVGACVSALDDTTAFGFAGAVPSEDILGAEQQAGSDLVVADGEVTASATIDDEVSASATVDASTVSQEAPVAGVAEAPPPASPSILDAGDKAIAAYAGGSVSEGDRTTSAQGGREADRSLFASLFARSAARTPIANAEKGKSRRVVLQRDGAPSSGGGDALPGVDPSSLFEIGQRASADDEEILEEASGSYQVASLTGFARVAPNGLRVQRESVQTNCFPAKLVGTLRAIERRFGKKIVVTSGYRSPRHNRRVNGARRSQHMGCKAADIVVPDVDRFAVAAYVRSLPGRGGVGTYCHTAAIHVDVGPKRDWNWRCRSK</sequence>
<name>A0A9X2HB97_9HYPH</name>
<dbReference type="EMBL" id="JALHBS010000027">
    <property type="protein sequence ID" value="MCP3054454.1"/>
    <property type="molecule type" value="Genomic_DNA"/>
</dbReference>
<feature type="region of interest" description="Disordered" evidence="1">
    <location>
        <begin position="235"/>
        <end position="262"/>
    </location>
</feature>
<evidence type="ECO:0000313" key="4">
    <source>
        <dbReference type="Proteomes" id="UP001155220"/>
    </source>
</evidence>
<keyword evidence="4" id="KW-1185">Reference proteome</keyword>
<dbReference type="Pfam" id="PF08291">
    <property type="entry name" value="Peptidase_M15_3"/>
    <property type="match status" value="1"/>
</dbReference>
<keyword evidence="3" id="KW-0645">Protease</keyword>
<comment type="caution">
    <text evidence="3">The sequence shown here is derived from an EMBL/GenBank/DDBJ whole genome shotgun (WGS) entry which is preliminary data.</text>
</comment>
<gene>
    <name evidence="3" type="ORF">MJ956_04745</name>
</gene>
<dbReference type="Proteomes" id="UP001155220">
    <property type="component" value="Unassembled WGS sequence"/>
</dbReference>
<dbReference type="AlphaFoldDB" id="A0A9X2HB97"/>